<dbReference type="AlphaFoldDB" id="A0A3B7R3X6"/>
<reference evidence="1 2" key="1">
    <citation type="submission" date="2018-09" db="EMBL/GenBank/DDBJ databases">
        <title>Hymenobacter medium sp. nov., isolated from R2A medium.</title>
        <authorList>
            <person name="Yingchao G."/>
        </authorList>
    </citation>
    <scope>NUCLEOTIDE SEQUENCE [LARGE SCALE GENOMIC DNA]</scope>
    <source>
        <strain evidence="2">sh-6</strain>
    </source>
</reference>
<gene>
    <name evidence="1" type="ORF">D3Y59_17655</name>
</gene>
<dbReference type="EMBL" id="CP032317">
    <property type="protein sequence ID" value="AYA38715.1"/>
    <property type="molecule type" value="Genomic_DNA"/>
</dbReference>
<organism evidence="1 2">
    <name type="scientific">Hymenobacter oligotrophus</name>
    <dbReference type="NCBI Taxonomy" id="2319843"/>
    <lineage>
        <taxon>Bacteria</taxon>
        <taxon>Pseudomonadati</taxon>
        <taxon>Bacteroidota</taxon>
        <taxon>Cytophagia</taxon>
        <taxon>Cytophagales</taxon>
        <taxon>Hymenobacteraceae</taxon>
        <taxon>Hymenobacter</taxon>
    </lineage>
</organism>
<name>A0A3B7R3X6_9BACT</name>
<dbReference type="Proteomes" id="UP000262802">
    <property type="component" value="Chromosome"/>
</dbReference>
<keyword evidence="2" id="KW-1185">Reference proteome</keyword>
<evidence type="ECO:0000313" key="1">
    <source>
        <dbReference type="EMBL" id="AYA38715.1"/>
    </source>
</evidence>
<accession>A0A3B7R3X6</accession>
<protein>
    <submittedName>
        <fullName evidence="1">Uncharacterized protein</fullName>
    </submittedName>
</protein>
<dbReference type="KEGG" id="hyh:D3Y59_17655"/>
<sequence>MKLLKIGLLIVDKKAVLIYILSRFLIMLIRLEKVGFAEFLMRTLIQKDTSRFIIQVKGIFI</sequence>
<evidence type="ECO:0000313" key="2">
    <source>
        <dbReference type="Proteomes" id="UP000262802"/>
    </source>
</evidence>
<proteinExistence type="predicted"/>